<proteinExistence type="predicted"/>
<keyword evidence="1" id="KW-0812">Transmembrane</keyword>
<comment type="caution">
    <text evidence="2">The sequence shown here is derived from an EMBL/GenBank/DDBJ whole genome shotgun (WGS) entry which is preliminary data.</text>
</comment>
<evidence type="ECO:0000313" key="3">
    <source>
        <dbReference type="Proteomes" id="UP000654279"/>
    </source>
</evidence>
<dbReference type="AlphaFoldDB" id="A0A926D2K4"/>
<feature type="transmembrane region" description="Helical" evidence="1">
    <location>
        <begin position="50"/>
        <end position="71"/>
    </location>
</feature>
<feature type="transmembrane region" description="Helical" evidence="1">
    <location>
        <begin position="21"/>
        <end position="44"/>
    </location>
</feature>
<dbReference type="RefSeq" id="WP_249285871.1">
    <property type="nucleotide sequence ID" value="NZ_JACRSO010000006.1"/>
</dbReference>
<feature type="transmembrane region" description="Helical" evidence="1">
    <location>
        <begin position="264"/>
        <end position="282"/>
    </location>
</feature>
<accession>A0A926D2K4</accession>
<protein>
    <submittedName>
        <fullName evidence="2">Uncharacterized protein</fullName>
    </submittedName>
</protein>
<dbReference type="EMBL" id="JACRSO010000006">
    <property type="protein sequence ID" value="MBC8530128.1"/>
    <property type="molecule type" value="Genomic_DNA"/>
</dbReference>
<keyword evidence="3" id="KW-1185">Reference proteome</keyword>
<reference evidence="2" key="1">
    <citation type="submission" date="2020-08" db="EMBL/GenBank/DDBJ databases">
        <title>Genome public.</title>
        <authorList>
            <person name="Liu C."/>
            <person name="Sun Q."/>
        </authorList>
    </citation>
    <scope>NUCLEOTIDE SEQUENCE</scope>
    <source>
        <strain evidence="2">NSJ-44</strain>
    </source>
</reference>
<keyword evidence="1" id="KW-0472">Membrane</keyword>
<sequence length="294" mass="32297">MSDKKALAILTRHSLDRGKSRLGLAIDRIALYLGVLAVSYIILFFRTFRIISSTLGALAILAGFILVHLAFRAIRLRAREETLVQDLEREGLLARFRLLQEVDFFRQALPWLKSAAQIDGLRDQAGAVMGTLGNNTVFLHLAATLPGQKATPEACAQAFHAYRRSGASHGYMIGLDGFALSAEQIEFLSASGIGLLNGKDFAAYLQKQGQTLTDEEWDKLLALKVAALRRHPDRGEFFLPIHAKRYLTSAIVLLALSLMTRYGIYYMVIAGVCVVLAAVCTFNGRQGDPGRSAN</sequence>
<gene>
    <name evidence="2" type="ORF">H8699_11865</name>
</gene>
<evidence type="ECO:0000313" key="2">
    <source>
        <dbReference type="EMBL" id="MBC8530128.1"/>
    </source>
</evidence>
<organism evidence="2 3">
    <name type="scientific">Luoshenia tenuis</name>
    <dbReference type="NCBI Taxonomy" id="2763654"/>
    <lineage>
        <taxon>Bacteria</taxon>
        <taxon>Bacillati</taxon>
        <taxon>Bacillota</taxon>
        <taxon>Clostridia</taxon>
        <taxon>Christensenellales</taxon>
        <taxon>Christensenellaceae</taxon>
        <taxon>Luoshenia</taxon>
    </lineage>
</organism>
<name>A0A926D2K4_9FIRM</name>
<evidence type="ECO:0000256" key="1">
    <source>
        <dbReference type="SAM" id="Phobius"/>
    </source>
</evidence>
<keyword evidence="1" id="KW-1133">Transmembrane helix</keyword>
<dbReference type="Proteomes" id="UP000654279">
    <property type="component" value="Unassembled WGS sequence"/>
</dbReference>